<keyword evidence="8" id="KW-0106">Calcium</keyword>
<evidence type="ECO:0000256" key="4">
    <source>
        <dbReference type="ARBA" id="ARBA00022536"/>
    </source>
</evidence>
<dbReference type="GO" id="GO:0005509">
    <property type="term" value="F:calcium ion binding"/>
    <property type="evidence" value="ECO:0007669"/>
    <property type="project" value="InterPro"/>
</dbReference>
<evidence type="ECO:0000256" key="5">
    <source>
        <dbReference type="ARBA" id="ARBA00022542"/>
    </source>
</evidence>
<keyword evidence="7" id="KW-0677">Repeat</keyword>
<keyword evidence="12" id="KW-0379">Hydroxylation</keyword>
<feature type="domain" description="EGF-like" evidence="16">
    <location>
        <begin position="370"/>
        <end position="406"/>
    </location>
</feature>
<proteinExistence type="predicted"/>
<evidence type="ECO:0000256" key="13">
    <source>
        <dbReference type="ARBA" id="ARBA00069146"/>
    </source>
</evidence>
<organism evidence="19 20">
    <name type="scientific">Delphinapterus leucas</name>
    <name type="common">Beluga whale</name>
    <dbReference type="NCBI Taxonomy" id="9749"/>
    <lineage>
        <taxon>Eukaryota</taxon>
        <taxon>Metazoa</taxon>
        <taxon>Chordata</taxon>
        <taxon>Craniata</taxon>
        <taxon>Vertebrata</taxon>
        <taxon>Euteleostomi</taxon>
        <taxon>Mammalia</taxon>
        <taxon>Eutheria</taxon>
        <taxon>Laurasiatheria</taxon>
        <taxon>Artiodactyla</taxon>
        <taxon>Whippomorpha</taxon>
        <taxon>Cetacea</taxon>
        <taxon>Odontoceti</taxon>
        <taxon>Monodontidae</taxon>
        <taxon>Delphinapterus</taxon>
    </lineage>
</organism>
<dbReference type="STRING" id="9749.A0A2Y9NSN7"/>
<dbReference type="PANTHER" id="PTHR24278">
    <property type="entry name" value="COAGULATION FACTOR"/>
    <property type="match status" value="1"/>
</dbReference>
<accession>A0A2Y9NSN7</accession>
<evidence type="ECO:0000256" key="10">
    <source>
        <dbReference type="ARBA" id="ARBA00023157"/>
    </source>
</evidence>
<evidence type="ECO:0000256" key="1">
    <source>
        <dbReference type="ARBA" id="ARBA00004613"/>
    </source>
</evidence>
<dbReference type="SMART" id="SM00179">
    <property type="entry name" value="EGF_CA"/>
    <property type="match status" value="2"/>
</dbReference>
<keyword evidence="19" id="KW-1185">Reference proteome</keyword>
<dbReference type="PRINTS" id="PR00001">
    <property type="entry name" value="GLABLOOD"/>
</dbReference>
<dbReference type="SUPFAM" id="SSF57196">
    <property type="entry name" value="EGF/Laminin"/>
    <property type="match status" value="1"/>
</dbReference>
<dbReference type="PROSITE" id="PS50998">
    <property type="entry name" value="GLA_2"/>
    <property type="match status" value="1"/>
</dbReference>
<dbReference type="PANTHER" id="PTHR24278:SF20">
    <property type="entry name" value="VITAMIN K-DEPENDENT PROTEIN Z"/>
    <property type="match status" value="1"/>
</dbReference>
<dbReference type="InterPro" id="IPR035972">
    <property type="entry name" value="GLA-like_dom_SF"/>
</dbReference>
<dbReference type="Gene3D" id="2.40.10.10">
    <property type="entry name" value="Trypsin-like serine proteases"/>
    <property type="match status" value="2"/>
</dbReference>
<dbReference type="FunFam" id="2.10.25.10:FF:000480">
    <property type="entry name" value="Protein Z, vitamin K-dependent plasma glycoprotein"/>
    <property type="match status" value="1"/>
</dbReference>
<dbReference type="Pfam" id="PF00089">
    <property type="entry name" value="Trypsin"/>
    <property type="match status" value="1"/>
</dbReference>
<dbReference type="PROSITE" id="PS50026">
    <property type="entry name" value="EGF_3"/>
    <property type="match status" value="1"/>
</dbReference>
<reference evidence="20" key="1">
    <citation type="submission" date="2025-08" db="UniProtKB">
        <authorList>
            <consortium name="RefSeq"/>
        </authorList>
    </citation>
    <scope>IDENTIFICATION</scope>
    <source>
        <tissue evidence="20">Blood</tissue>
    </source>
</reference>
<dbReference type="Gene3D" id="2.10.25.10">
    <property type="entry name" value="Laminin"/>
    <property type="match status" value="2"/>
</dbReference>
<keyword evidence="5" id="KW-0721">Serine protease homolog</keyword>
<dbReference type="PROSITE" id="PS00022">
    <property type="entry name" value="EGF_1"/>
    <property type="match status" value="1"/>
</dbReference>
<dbReference type="GO" id="GO:0004252">
    <property type="term" value="F:serine-type endopeptidase activity"/>
    <property type="evidence" value="ECO:0007669"/>
    <property type="project" value="InterPro"/>
</dbReference>
<gene>
    <name evidence="20" type="primary">PROZ</name>
</gene>
<dbReference type="RefSeq" id="XP_022432413.2">
    <property type="nucleotide sequence ID" value="XM_022576705.2"/>
</dbReference>
<dbReference type="AlphaFoldDB" id="A0A2Y9NSN7"/>
<keyword evidence="10 14" id="KW-1015">Disulfide bond</keyword>
<dbReference type="SUPFAM" id="SSF50494">
    <property type="entry name" value="Trypsin-like serine proteases"/>
    <property type="match status" value="1"/>
</dbReference>
<protein>
    <recommendedName>
        <fullName evidence="13">Vitamin K-dependent protein Z</fullName>
    </recommendedName>
</protein>
<dbReference type="InParanoid" id="A0A2Y9NSN7"/>
<dbReference type="FunFam" id="2.40.10.10:FF:000114">
    <property type="entry name" value="Protein Z, vitamin K-dependent plasma glycoprotein"/>
    <property type="match status" value="1"/>
</dbReference>
<dbReference type="InterPro" id="IPR050442">
    <property type="entry name" value="Peptidase_S1_coag_factors"/>
</dbReference>
<dbReference type="InterPro" id="IPR000742">
    <property type="entry name" value="EGF"/>
</dbReference>
<feature type="compositionally biased region" description="Basic and acidic residues" evidence="15">
    <location>
        <begin position="694"/>
        <end position="709"/>
    </location>
</feature>
<feature type="compositionally biased region" description="Gly residues" evidence="15">
    <location>
        <begin position="16"/>
        <end position="28"/>
    </location>
</feature>
<comment type="subcellular location">
    <subcellularLocation>
        <location evidence="1">Secreted</location>
    </subcellularLocation>
</comment>
<feature type="region of interest" description="Disordered" evidence="15">
    <location>
        <begin position="689"/>
        <end position="709"/>
    </location>
</feature>
<evidence type="ECO:0000259" key="18">
    <source>
        <dbReference type="PROSITE" id="PS50998"/>
    </source>
</evidence>
<dbReference type="InterPro" id="IPR001881">
    <property type="entry name" value="EGF-like_Ca-bd_dom"/>
</dbReference>
<dbReference type="PROSITE" id="PS01186">
    <property type="entry name" value="EGF_2"/>
    <property type="match status" value="1"/>
</dbReference>
<keyword evidence="6" id="KW-0356">Hemostasis</keyword>
<dbReference type="Pfam" id="PF00008">
    <property type="entry name" value="EGF"/>
    <property type="match status" value="1"/>
</dbReference>
<dbReference type="InterPro" id="IPR000294">
    <property type="entry name" value="GLA_domain"/>
</dbReference>
<dbReference type="InterPro" id="IPR000152">
    <property type="entry name" value="EGF-type_Asp/Asn_hydroxyl_site"/>
</dbReference>
<feature type="domain" description="Gla" evidence="18">
    <location>
        <begin position="324"/>
        <end position="370"/>
    </location>
</feature>
<evidence type="ECO:0000313" key="20">
    <source>
        <dbReference type="RefSeq" id="XP_022432413.2"/>
    </source>
</evidence>
<keyword evidence="9" id="KW-0094">Blood coagulation</keyword>
<keyword evidence="2" id="KW-0301">Gamma-carboxyglutamic acid</keyword>
<dbReference type="FunCoup" id="A0A2Y9NSN7">
    <property type="interactions" value="70"/>
</dbReference>
<evidence type="ECO:0000256" key="6">
    <source>
        <dbReference type="ARBA" id="ARBA00022696"/>
    </source>
</evidence>
<evidence type="ECO:0000256" key="8">
    <source>
        <dbReference type="ARBA" id="ARBA00022837"/>
    </source>
</evidence>
<dbReference type="FunFam" id="4.10.740.10:FF:000001">
    <property type="entry name" value="vitamin K-dependent protein S"/>
    <property type="match status" value="1"/>
</dbReference>
<evidence type="ECO:0000256" key="11">
    <source>
        <dbReference type="ARBA" id="ARBA00023180"/>
    </source>
</evidence>
<evidence type="ECO:0000256" key="9">
    <source>
        <dbReference type="ARBA" id="ARBA00023084"/>
    </source>
</evidence>
<keyword evidence="11" id="KW-0325">Glycoprotein</keyword>
<feature type="domain" description="Peptidase S1" evidence="17">
    <location>
        <begin position="460"/>
        <end position="687"/>
    </location>
</feature>
<evidence type="ECO:0000259" key="16">
    <source>
        <dbReference type="PROSITE" id="PS50026"/>
    </source>
</evidence>
<dbReference type="KEGG" id="dle:111176368"/>
<dbReference type="InterPro" id="IPR043504">
    <property type="entry name" value="Peptidase_S1_PA_chymotrypsin"/>
</dbReference>
<dbReference type="PROSITE" id="PS00010">
    <property type="entry name" value="ASX_HYDROXYL"/>
    <property type="match status" value="1"/>
</dbReference>
<dbReference type="Gene3D" id="4.10.740.10">
    <property type="entry name" value="Coagulation Factor IX"/>
    <property type="match status" value="1"/>
</dbReference>
<feature type="region of interest" description="Disordered" evidence="15">
    <location>
        <begin position="199"/>
        <end position="220"/>
    </location>
</feature>
<feature type="region of interest" description="Disordered" evidence="15">
    <location>
        <begin position="1"/>
        <end position="62"/>
    </location>
</feature>
<dbReference type="InterPro" id="IPR001314">
    <property type="entry name" value="Peptidase_S1A"/>
</dbReference>
<dbReference type="Pfam" id="PF14670">
    <property type="entry name" value="FXa_inhibition"/>
    <property type="match status" value="1"/>
</dbReference>
<evidence type="ECO:0000256" key="2">
    <source>
        <dbReference type="ARBA" id="ARBA00022479"/>
    </source>
</evidence>
<dbReference type="InterPro" id="IPR001254">
    <property type="entry name" value="Trypsin_dom"/>
</dbReference>
<name>A0A2Y9NSN7_DELLE</name>
<dbReference type="CDD" id="cd00054">
    <property type="entry name" value="EGF_CA"/>
    <property type="match status" value="2"/>
</dbReference>
<evidence type="ECO:0000256" key="15">
    <source>
        <dbReference type="SAM" id="MobiDB-lite"/>
    </source>
</evidence>
<keyword evidence="4 14" id="KW-0245">EGF-like domain</keyword>
<dbReference type="Pfam" id="PF00594">
    <property type="entry name" value="Gla"/>
    <property type="match status" value="1"/>
</dbReference>
<dbReference type="SMART" id="SM00069">
    <property type="entry name" value="GLA"/>
    <property type="match status" value="1"/>
</dbReference>
<evidence type="ECO:0000313" key="19">
    <source>
        <dbReference type="Proteomes" id="UP000248483"/>
    </source>
</evidence>
<dbReference type="GeneID" id="111176368"/>
<evidence type="ECO:0000256" key="14">
    <source>
        <dbReference type="PROSITE-ProRule" id="PRU00076"/>
    </source>
</evidence>
<comment type="caution">
    <text evidence="14">Lacks conserved residue(s) required for the propagation of feature annotation.</text>
</comment>
<dbReference type="Proteomes" id="UP000248483">
    <property type="component" value="Unplaced"/>
</dbReference>
<dbReference type="InterPro" id="IPR017857">
    <property type="entry name" value="Coagulation_fac-like_Gla_dom"/>
</dbReference>
<dbReference type="SMART" id="SM00020">
    <property type="entry name" value="Tryp_SPc"/>
    <property type="match status" value="1"/>
</dbReference>
<dbReference type="PRINTS" id="PR00722">
    <property type="entry name" value="CHYMOTRYPSIN"/>
</dbReference>
<feature type="disulfide bond" evidence="14">
    <location>
        <begin position="396"/>
        <end position="405"/>
    </location>
</feature>
<evidence type="ECO:0000256" key="3">
    <source>
        <dbReference type="ARBA" id="ARBA00022525"/>
    </source>
</evidence>
<dbReference type="GO" id="GO:0005615">
    <property type="term" value="C:extracellular space"/>
    <property type="evidence" value="ECO:0007669"/>
    <property type="project" value="TreeGrafter"/>
</dbReference>
<dbReference type="SUPFAM" id="SSF57630">
    <property type="entry name" value="GLA-domain"/>
    <property type="match status" value="1"/>
</dbReference>
<sequence length="709" mass="75726">MRGERAPCGCSVRGPLTGGKPGVRAAGGGRERDRQRHRARDRESETERDRGRAPPGGPVLTRSVRGDEFAVLSDGGQSIYPLVALSEALPERPPGPLPRGTWCPRRAGLTGRCWAPQPFTGAPLARPGGRPPSRVCLNPHPAPGRGSLPGSVRVTPPQGASVTGLSKAAHRAVPPYLLGFPGRRNVPLCLPVPAAQARFPTPDLRPPTSSRGAAPAPSRPASAFHFSVLPSLRLKRKKTGLKPLGHRIARWPPRAAFLCGAAFPSAPAPSRAGRGSGRGLSMAGRGPPLALLALLALLAPRGAQPAVFLPTSKANEILVRRKRASSYLLEELFEGNLEKECYEEICVYEEAREVFENDASTDEFWKTYLGGSPCVSRPCLNNGSCQDSIRGYTCTCAPGYDGRDCAFAKNECHPLRTDGCQHSCHPGPGSYTCSCAKGHKLGQDHKSCIPHDRCACGALISEGLLTSQGCEQDPPTFPWQVKLTNSEGEDFCGGVLIQDNFVLTTAKCSLLHRNISVKTSSRCRAREAPPAVEVKGVHVHTRFEADTADNDVALLELARPVRCPDAGRPVCTAEADFAERVLLPRPGVLGGWTLRGPELEPARLLVTHVDPGECGRALNTTVTTRTVCERGAAAGSARWAAGGAVAREHRGAWFLTGLLSAAPREGPGPLLLIKVPRYALWLRRVTQQPSSASRRGDHGHRGDEEPVLG</sequence>
<feature type="compositionally biased region" description="Low complexity" evidence="15">
    <location>
        <begin position="206"/>
        <end position="220"/>
    </location>
</feature>
<evidence type="ECO:0000256" key="7">
    <source>
        <dbReference type="ARBA" id="ARBA00022737"/>
    </source>
</evidence>
<evidence type="ECO:0000256" key="12">
    <source>
        <dbReference type="ARBA" id="ARBA00023278"/>
    </source>
</evidence>
<dbReference type="GO" id="GO:0006508">
    <property type="term" value="P:proteolysis"/>
    <property type="evidence" value="ECO:0007669"/>
    <property type="project" value="InterPro"/>
</dbReference>
<feature type="compositionally biased region" description="Basic and acidic residues" evidence="15">
    <location>
        <begin position="29"/>
        <end position="52"/>
    </location>
</feature>
<dbReference type="PROSITE" id="PS00011">
    <property type="entry name" value="GLA_1"/>
    <property type="match status" value="1"/>
</dbReference>
<dbReference type="PROSITE" id="PS50240">
    <property type="entry name" value="TRYPSIN_DOM"/>
    <property type="match status" value="1"/>
</dbReference>
<dbReference type="GO" id="GO:0007596">
    <property type="term" value="P:blood coagulation"/>
    <property type="evidence" value="ECO:0007669"/>
    <property type="project" value="UniProtKB-KW"/>
</dbReference>
<dbReference type="CTD" id="8858"/>
<evidence type="ECO:0000259" key="17">
    <source>
        <dbReference type="PROSITE" id="PS50240"/>
    </source>
</evidence>
<keyword evidence="3" id="KW-0964">Secreted</keyword>
<dbReference type="InterPro" id="IPR009003">
    <property type="entry name" value="Peptidase_S1_PA"/>
</dbReference>
<dbReference type="SMART" id="SM00181">
    <property type="entry name" value="EGF"/>
    <property type="match status" value="2"/>
</dbReference>
<dbReference type="FunFam" id="2.10.25.10:FF:000162">
    <property type="entry name" value="Coagulation factor X (Predicted)"/>
    <property type="match status" value="1"/>
</dbReference>